<comment type="caution">
    <text evidence="2">The sequence shown here is derived from an EMBL/GenBank/DDBJ whole genome shotgun (WGS) entry which is preliminary data.</text>
</comment>
<dbReference type="GO" id="GO:0016747">
    <property type="term" value="F:acyltransferase activity, transferring groups other than amino-acyl groups"/>
    <property type="evidence" value="ECO:0007669"/>
    <property type="project" value="InterPro"/>
</dbReference>
<reference evidence="2 3" key="1">
    <citation type="journal article" date="2018" name="IMA Fungus">
        <title>IMA Genome-F 9: Draft genome sequence of Annulohypoxylon stygium, Aspergillus mulundensis, Berkeleyomyces basicola (syn. Thielaviopsis basicola), Ceratocystis smalleyi, two Cercospora beticola strains, Coleophoma cylindrospora, Fusarium fracticaudum, Phialophora cf. hyalina, and Morchella septimelata.</title>
        <authorList>
            <person name="Wingfield B.D."/>
            <person name="Bills G.F."/>
            <person name="Dong Y."/>
            <person name="Huang W."/>
            <person name="Nel W.J."/>
            <person name="Swalarsk-Parry B.S."/>
            <person name="Vaghefi N."/>
            <person name="Wilken P.M."/>
            <person name="An Z."/>
            <person name="de Beer Z.W."/>
            <person name="De Vos L."/>
            <person name="Chen L."/>
            <person name="Duong T.A."/>
            <person name="Gao Y."/>
            <person name="Hammerbacher A."/>
            <person name="Kikkert J.R."/>
            <person name="Li Y."/>
            <person name="Li H."/>
            <person name="Li K."/>
            <person name="Li Q."/>
            <person name="Liu X."/>
            <person name="Ma X."/>
            <person name="Naidoo K."/>
            <person name="Pethybridge S.J."/>
            <person name="Sun J."/>
            <person name="Steenkamp E.T."/>
            <person name="van der Nest M.A."/>
            <person name="van Wyk S."/>
            <person name="Wingfield M.J."/>
            <person name="Xiong C."/>
            <person name="Yue Q."/>
            <person name="Zhang X."/>
        </authorList>
    </citation>
    <scope>NUCLEOTIDE SEQUENCE [LARGE SCALE GENOMIC DNA]</scope>
    <source>
        <strain evidence="2 3">BP5796</strain>
    </source>
</reference>
<dbReference type="PANTHER" id="PTHR42791:SF2">
    <property type="entry name" value="N-ACETYLTRANSFERASE DOMAIN-CONTAINING PROTEIN"/>
    <property type="match status" value="1"/>
</dbReference>
<protein>
    <recommendedName>
        <fullName evidence="1">N-acetyltransferase domain-containing protein</fullName>
    </recommendedName>
</protein>
<evidence type="ECO:0000313" key="2">
    <source>
        <dbReference type="EMBL" id="RDW56902.1"/>
    </source>
</evidence>
<dbReference type="Proteomes" id="UP000256328">
    <property type="component" value="Unassembled WGS sequence"/>
</dbReference>
<dbReference type="InterPro" id="IPR000182">
    <property type="entry name" value="GNAT_dom"/>
</dbReference>
<dbReference type="OrthoDB" id="410198at2759"/>
<dbReference type="InterPro" id="IPR016181">
    <property type="entry name" value="Acyl_CoA_acyltransferase"/>
</dbReference>
<dbReference type="InterPro" id="IPR052523">
    <property type="entry name" value="Trichothecene_AcTrans"/>
</dbReference>
<dbReference type="AlphaFoldDB" id="A0A3D8Q517"/>
<evidence type="ECO:0000313" key="3">
    <source>
        <dbReference type="Proteomes" id="UP000256328"/>
    </source>
</evidence>
<keyword evidence="3" id="KW-1185">Reference proteome</keyword>
<dbReference type="SUPFAM" id="SSF55729">
    <property type="entry name" value="Acyl-CoA N-acyltransferases (Nat)"/>
    <property type="match status" value="1"/>
</dbReference>
<organism evidence="2 3">
    <name type="scientific">Coleophoma crateriformis</name>
    <dbReference type="NCBI Taxonomy" id="565419"/>
    <lineage>
        <taxon>Eukaryota</taxon>
        <taxon>Fungi</taxon>
        <taxon>Dikarya</taxon>
        <taxon>Ascomycota</taxon>
        <taxon>Pezizomycotina</taxon>
        <taxon>Leotiomycetes</taxon>
        <taxon>Helotiales</taxon>
        <taxon>Dermateaceae</taxon>
        <taxon>Coleophoma</taxon>
    </lineage>
</organism>
<sequence>MTLIVQPATKENALQRGEVQLASNAHDPIMKSFMPDTPYDVQVKFFGEATAKDLEKPGFRTLEVIDTESDGKVVAFAQWKYPTPSSGMEKLGLEEMGFPDGTNIPFTESVFALYKGLLEKYYDAETMYYLAYMYVLPAYQRRGLGQRLMEQALLDADKDGAKAFVCASELGRGLYAKCEFKKVETVLVDFIRLGAVGARNTTAMIREPSQV</sequence>
<dbReference type="Pfam" id="PF13508">
    <property type="entry name" value="Acetyltransf_7"/>
    <property type="match status" value="1"/>
</dbReference>
<name>A0A3D8Q517_9HELO</name>
<accession>A0A3D8Q517</accession>
<evidence type="ECO:0000259" key="1">
    <source>
        <dbReference type="Pfam" id="PF13508"/>
    </source>
</evidence>
<dbReference type="CDD" id="cd04301">
    <property type="entry name" value="NAT_SF"/>
    <property type="match status" value="1"/>
</dbReference>
<proteinExistence type="predicted"/>
<dbReference type="Gene3D" id="3.40.630.30">
    <property type="match status" value="1"/>
</dbReference>
<feature type="domain" description="N-acetyltransferase" evidence="1">
    <location>
        <begin position="125"/>
        <end position="181"/>
    </location>
</feature>
<dbReference type="EMBL" id="PDLN01000024">
    <property type="protein sequence ID" value="RDW56902.1"/>
    <property type="molecule type" value="Genomic_DNA"/>
</dbReference>
<gene>
    <name evidence="2" type="ORF">BP5796_12969</name>
</gene>
<dbReference type="PANTHER" id="PTHR42791">
    <property type="entry name" value="GNAT FAMILY ACETYLTRANSFERASE"/>
    <property type="match status" value="1"/>
</dbReference>